<comment type="caution">
    <text evidence="1">The sequence shown here is derived from an EMBL/GenBank/DDBJ whole genome shotgun (WGS) entry which is preliminary data.</text>
</comment>
<dbReference type="AlphaFoldDB" id="A0A6G0X1W6"/>
<gene>
    <name evidence="1" type="ORF">Ae201684_009438</name>
</gene>
<dbReference type="VEuPathDB" id="FungiDB:AeMF1_001460"/>
<name>A0A6G0X1W6_9STRA</name>
<organism evidence="1 2">
    <name type="scientific">Aphanomyces euteiches</name>
    <dbReference type="NCBI Taxonomy" id="100861"/>
    <lineage>
        <taxon>Eukaryota</taxon>
        <taxon>Sar</taxon>
        <taxon>Stramenopiles</taxon>
        <taxon>Oomycota</taxon>
        <taxon>Saprolegniomycetes</taxon>
        <taxon>Saprolegniales</taxon>
        <taxon>Verrucalvaceae</taxon>
        <taxon>Aphanomyces</taxon>
    </lineage>
</organism>
<dbReference type="EMBL" id="VJMJ01000119">
    <property type="protein sequence ID" value="KAF0733880.1"/>
    <property type="molecule type" value="Genomic_DNA"/>
</dbReference>
<accession>A0A6G0X1W6</accession>
<evidence type="ECO:0000313" key="1">
    <source>
        <dbReference type="EMBL" id="KAF0733880.1"/>
    </source>
</evidence>
<protein>
    <submittedName>
        <fullName evidence="1">Uncharacterized protein</fullName>
    </submittedName>
</protein>
<keyword evidence="2" id="KW-1185">Reference proteome</keyword>
<dbReference type="Proteomes" id="UP000481153">
    <property type="component" value="Unassembled WGS sequence"/>
</dbReference>
<proteinExistence type="predicted"/>
<reference evidence="1 2" key="1">
    <citation type="submission" date="2019-07" db="EMBL/GenBank/DDBJ databases">
        <title>Genomics analysis of Aphanomyces spp. identifies a new class of oomycete effector associated with host adaptation.</title>
        <authorList>
            <person name="Gaulin E."/>
        </authorList>
    </citation>
    <scope>NUCLEOTIDE SEQUENCE [LARGE SCALE GENOMIC DNA]</scope>
    <source>
        <strain evidence="1 2">ATCC 201684</strain>
    </source>
</reference>
<evidence type="ECO:0000313" key="2">
    <source>
        <dbReference type="Proteomes" id="UP000481153"/>
    </source>
</evidence>
<sequence length="384" mass="43968">MELDTFLQTQPWLEYDERATQANDVGDTFTQLESSFFGMFLVNEHSFCTFAPTHGDQTQFECIFYLQESKKRDANGDRKSPTQLCLRINSKMYWMDHKSIQKPPTVVNQPSMPANVLFELGPIRFRVWADLQIPKEEQVARINRLLHGMSSNLNVPSIRPAFPGQVARVKPSKTPLELFQQHINQDDDSERTEKLHLFSKICLDHGVDPSTVLDISQSRNVGLMMSTMLQCKELHMELDTIFAIFGLAFSETCSAHDDCFQLSTQTGQCTTSLWHNWESYLDATELSSSEGSIRHVLEERTQLFRSSMVSSARRSDWADHARHVRLHLRECETSLWSSLFPSTFPLSMSDDLVHSNSNLLHSIKQAKKKLVRDELAILLLPGSR</sequence>